<evidence type="ECO:0000313" key="3">
    <source>
        <dbReference type="Proteomes" id="UP001446871"/>
    </source>
</evidence>
<feature type="region of interest" description="Disordered" evidence="1">
    <location>
        <begin position="84"/>
        <end position="118"/>
    </location>
</feature>
<evidence type="ECO:0000256" key="1">
    <source>
        <dbReference type="SAM" id="MobiDB-lite"/>
    </source>
</evidence>
<organism evidence="2 3">
    <name type="scientific">Apiospora saccharicola</name>
    <dbReference type="NCBI Taxonomy" id="335842"/>
    <lineage>
        <taxon>Eukaryota</taxon>
        <taxon>Fungi</taxon>
        <taxon>Dikarya</taxon>
        <taxon>Ascomycota</taxon>
        <taxon>Pezizomycotina</taxon>
        <taxon>Sordariomycetes</taxon>
        <taxon>Xylariomycetidae</taxon>
        <taxon>Amphisphaeriales</taxon>
        <taxon>Apiosporaceae</taxon>
        <taxon>Apiospora</taxon>
    </lineage>
</organism>
<feature type="region of interest" description="Disordered" evidence="1">
    <location>
        <begin position="1"/>
        <end position="40"/>
    </location>
</feature>
<dbReference type="Proteomes" id="UP001446871">
    <property type="component" value="Unassembled WGS sequence"/>
</dbReference>
<feature type="compositionally biased region" description="Gly residues" evidence="1">
    <location>
        <begin position="103"/>
        <end position="113"/>
    </location>
</feature>
<name>A0ABR1WH99_9PEZI</name>
<feature type="region of interest" description="Disordered" evidence="1">
    <location>
        <begin position="261"/>
        <end position="298"/>
    </location>
</feature>
<gene>
    <name evidence="2" type="ORF">PG996_000234</name>
</gene>
<feature type="compositionally biased region" description="Acidic residues" evidence="1">
    <location>
        <begin position="268"/>
        <end position="283"/>
    </location>
</feature>
<feature type="compositionally biased region" description="Pro residues" evidence="1">
    <location>
        <begin position="200"/>
        <end position="209"/>
    </location>
</feature>
<evidence type="ECO:0000313" key="2">
    <source>
        <dbReference type="EMBL" id="KAK8081453.1"/>
    </source>
</evidence>
<accession>A0ABR1WH99</accession>
<dbReference type="EMBL" id="JAQQWM010000001">
    <property type="protein sequence ID" value="KAK8081453.1"/>
    <property type="molecule type" value="Genomic_DNA"/>
</dbReference>
<feature type="compositionally biased region" description="Low complexity" evidence="1">
    <location>
        <begin position="28"/>
        <end position="39"/>
    </location>
</feature>
<protein>
    <submittedName>
        <fullName evidence="2">Uncharacterized protein</fullName>
    </submittedName>
</protein>
<comment type="caution">
    <text evidence="2">The sequence shown here is derived from an EMBL/GenBank/DDBJ whole genome shotgun (WGS) entry which is preliminary data.</text>
</comment>
<feature type="compositionally biased region" description="Pro residues" evidence="1">
    <location>
        <begin position="1"/>
        <end position="13"/>
    </location>
</feature>
<keyword evidence="3" id="KW-1185">Reference proteome</keyword>
<proteinExistence type="predicted"/>
<reference evidence="2 3" key="1">
    <citation type="submission" date="2023-01" db="EMBL/GenBank/DDBJ databases">
        <title>Analysis of 21 Apiospora genomes using comparative genomics revels a genus with tremendous synthesis potential of carbohydrate active enzymes and secondary metabolites.</title>
        <authorList>
            <person name="Sorensen T."/>
        </authorList>
    </citation>
    <scope>NUCLEOTIDE SEQUENCE [LARGE SCALE GENOMIC DNA]</scope>
    <source>
        <strain evidence="2 3">CBS 83171</strain>
    </source>
</reference>
<feature type="region of interest" description="Disordered" evidence="1">
    <location>
        <begin position="136"/>
        <end position="220"/>
    </location>
</feature>
<feature type="compositionally biased region" description="Polar residues" evidence="1">
    <location>
        <begin position="190"/>
        <end position="199"/>
    </location>
</feature>
<feature type="compositionally biased region" description="Low complexity" evidence="1">
    <location>
        <begin position="168"/>
        <end position="189"/>
    </location>
</feature>
<sequence>MADQPPWIPPRPATPQTLIHRLPDKPDSSSPSSSPSSSRRPAKYIVLLMGPTAVAGKIQIATTVAQTLACPLYQGDSLHESSAKAASLGAGPGTTGKSIGSSRSGGGGGGSGSGRPNEQRYRRMWLSKMTRTGLLFPEESRPANEGFSGFGGSSSASAAGSRRRRRSSSSASSSESAAASSSSAWSSASTTGATQYNTNRPPPRPPPPASFEAEPDAAARERRANPALLVLTHPELEGWHRAAIRETVGEYGVGVVFAPLYRDGSDTNTEDDDEEEEEEEGEELPVLKPLDPRTMTSFGSFDQISTAAASKSVRGPSLDEEIVLRVNVEGRVEEVIREVVEGAREIMAVP</sequence>